<evidence type="ECO:0000313" key="8">
    <source>
        <dbReference type="EMBL" id="NYE84365.1"/>
    </source>
</evidence>
<protein>
    <submittedName>
        <fullName evidence="8">LysR family nitrogen assimilation transcriptional regulator</fullName>
    </submittedName>
</protein>
<evidence type="ECO:0000256" key="4">
    <source>
        <dbReference type="ARBA" id="ARBA00023159"/>
    </source>
</evidence>
<evidence type="ECO:0000256" key="5">
    <source>
        <dbReference type="ARBA" id="ARBA00023163"/>
    </source>
</evidence>
<dbReference type="Pfam" id="PF03466">
    <property type="entry name" value="LysR_substrate"/>
    <property type="match status" value="1"/>
</dbReference>
<evidence type="ECO:0000256" key="6">
    <source>
        <dbReference type="SAM" id="MobiDB-lite"/>
    </source>
</evidence>
<comment type="caution">
    <text evidence="8">The sequence shown here is derived from an EMBL/GenBank/DDBJ whole genome shotgun (WGS) entry which is preliminary data.</text>
</comment>
<dbReference type="PANTHER" id="PTHR30293">
    <property type="entry name" value="TRANSCRIPTIONAL REGULATORY PROTEIN NAC-RELATED"/>
    <property type="match status" value="1"/>
</dbReference>
<feature type="domain" description="HTH lysR-type" evidence="7">
    <location>
        <begin position="1"/>
        <end position="58"/>
    </location>
</feature>
<dbReference type="GO" id="GO:0003700">
    <property type="term" value="F:DNA-binding transcription factor activity"/>
    <property type="evidence" value="ECO:0007669"/>
    <property type="project" value="InterPro"/>
</dbReference>
<name>A0A7Y9IWG5_9BURK</name>
<evidence type="ECO:0000313" key="9">
    <source>
        <dbReference type="Proteomes" id="UP000542125"/>
    </source>
</evidence>
<dbReference type="FunFam" id="1.10.10.10:FF:000001">
    <property type="entry name" value="LysR family transcriptional regulator"/>
    <property type="match status" value="1"/>
</dbReference>
<organism evidence="8 9">
    <name type="scientific">Pigmentiphaga litoralis</name>
    <dbReference type="NCBI Taxonomy" id="516702"/>
    <lineage>
        <taxon>Bacteria</taxon>
        <taxon>Pseudomonadati</taxon>
        <taxon>Pseudomonadota</taxon>
        <taxon>Betaproteobacteria</taxon>
        <taxon>Burkholderiales</taxon>
        <taxon>Alcaligenaceae</taxon>
        <taxon>Pigmentiphaga</taxon>
    </lineage>
</organism>
<keyword evidence="5" id="KW-0804">Transcription</keyword>
<feature type="compositionally biased region" description="Low complexity" evidence="6">
    <location>
        <begin position="299"/>
        <end position="310"/>
    </location>
</feature>
<keyword evidence="4" id="KW-0010">Activator</keyword>
<dbReference type="GO" id="GO:0003677">
    <property type="term" value="F:DNA binding"/>
    <property type="evidence" value="ECO:0007669"/>
    <property type="project" value="UniProtKB-KW"/>
</dbReference>
<dbReference type="InterPro" id="IPR036388">
    <property type="entry name" value="WH-like_DNA-bd_sf"/>
</dbReference>
<proteinExistence type="inferred from homology"/>
<dbReference type="InterPro" id="IPR036390">
    <property type="entry name" value="WH_DNA-bd_sf"/>
</dbReference>
<dbReference type="SUPFAM" id="SSF53850">
    <property type="entry name" value="Periplasmic binding protein-like II"/>
    <property type="match status" value="1"/>
</dbReference>
<keyword evidence="9" id="KW-1185">Reference proteome</keyword>
<dbReference type="Pfam" id="PF00126">
    <property type="entry name" value="HTH_1"/>
    <property type="match status" value="1"/>
</dbReference>
<evidence type="ECO:0000256" key="1">
    <source>
        <dbReference type="ARBA" id="ARBA00009437"/>
    </source>
</evidence>
<dbReference type="RefSeq" id="WP_179588054.1">
    <property type="nucleotide sequence ID" value="NZ_JACBYR010000001.1"/>
</dbReference>
<comment type="similarity">
    <text evidence="1">Belongs to the LysR transcriptional regulatory family.</text>
</comment>
<dbReference type="PROSITE" id="PS50931">
    <property type="entry name" value="HTH_LYSR"/>
    <property type="match status" value="1"/>
</dbReference>
<dbReference type="Proteomes" id="UP000542125">
    <property type="component" value="Unassembled WGS sequence"/>
</dbReference>
<evidence type="ECO:0000256" key="2">
    <source>
        <dbReference type="ARBA" id="ARBA00023015"/>
    </source>
</evidence>
<feature type="region of interest" description="Disordered" evidence="6">
    <location>
        <begin position="297"/>
        <end position="330"/>
    </location>
</feature>
<dbReference type="Gene3D" id="3.40.190.290">
    <property type="match status" value="1"/>
</dbReference>
<dbReference type="PANTHER" id="PTHR30293:SF0">
    <property type="entry name" value="NITROGEN ASSIMILATION REGULATORY PROTEIN NAC"/>
    <property type="match status" value="1"/>
</dbReference>
<evidence type="ECO:0000259" key="7">
    <source>
        <dbReference type="PROSITE" id="PS50931"/>
    </source>
</evidence>
<dbReference type="EMBL" id="JACBYR010000001">
    <property type="protein sequence ID" value="NYE84365.1"/>
    <property type="molecule type" value="Genomic_DNA"/>
</dbReference>
<dbReference type="InterPro" id="IPR005119">
    <property type="entry name" value="LysR_subst-bd"/>
</dbReference>
<gene>
    <name evidence="8" type="ORF">FHW18_003636</name>
</gene>
<keyword evidence="2" id="KW-0805">Transcription regulation</keyword>
<reference evidence="8 9" key="1">
    <citation type="submission" date="2020-07" db="EMBL/GenBank/DDBJ databases">
        <title>Genomic Encyclopedia of Type Strains, Phase IV (KMG-V): Genome sequencing to study the core and pangenomes of soil and plant-associated prokaryotes.</title>
        <authorList>
            <person name="Whitman W."/>
        </authorList>
    </citation>
    <scope>NUCLEOTIDE SEQUENCE [LARGE SCALE GENOMIC DNA]</scope>
    <source>
        <strain evidence="8 9">SAS40</strain>
    </source>
</reference>
<accession>A0A7Y9IWG5</accession>
<keyword evidence="3" id="KW-0238">DNA-binding</keyword>
<dbReference type="Gene3D" id="1.10.10.10">
    <property type="entry name" value="Winged helix-like DNA-binding domain superfamily/Winged helix DNA-binding domain"/>
    <property type="match status" value="1"/>
</dbReference>
<dbReference type="SUPFAM" id="SSF46785">
    <property type="entry name" value="Winged helix' DNA-binding domain"/>
    <property type="match status" value="1"/>
</dbReference>
<dbReference type="InterPro" id="IPR000847">
    <property type="entry name" value="LysR_HTH_N"/>
</dbReference>
<dbReference type="PRINTS" id="PR00039">
    <property type="entry name" value="HTHLYSR"/>
</dbReference>
<dbReference type="GO" id="GO:2000142">
    <property type="term" value="P:regulation of DNA-templated transcription initiation"/>
    <property type="evidence" value="ECO:0007669"/>
    <property type="project" value="TreeGrafter"/>
</dbReference>
<dbReference type="AlphaFoldDB" id="A0A7Y9IWG5"/>
<evidence type="ECO:0000256" key="3">
    <source>
        <dbReference type="ARBA" id="ARBA00023125"/>
    </source>
</evidence>
<sequence>MDLRRLRYFVVILETGSFSQAAAKLHIVQSALSTQIQKLEASLGVQLFVRDAQGVRPTAAGTRLLVHARDILDRIAAAERDVKVHGQAEGGVVRIGIPSSISRMLTVPLLKAVEAALPGLTLQIVEALTAELEAMLMQDKLDIALLMVAGDASGSFETQHLRNEPLYLVGHPDAARDWPATVPIAALDGIDLILPTARHGVRQALTREAAQQGLRLRIKHELDSIPRTAQLIAGGAGASVMLVSSFVEEWRAGLVAARLLVDLRTPVTLQQATARGATHPAVAELRRLIQETAQRLTADGTWPDGTDGPGLNAVGPDGPMLAPTPSGSPR</sequence>